<feature type="transmembrane region" description="Helical" evidence="6">
    <location>
        <begin position="99"/>
        <end position="118"/>
    </location>
</feature>
<reference evidence="7 8" key="1">
    <citation type="submission" date="2020-08" db="EMBL/GenBank/DDBJ databases">
        <authorList>
            <person name="Hejnol A."/>
        </authorList>
    </citation>
    <scope>NUCLEOTIDE SEQUENCE [LARGE SCALE GENOMIC DNA]</scope>
</reference>
<evidence type="ECO:0000256" key="3">
    <source>
        <dbReference type="ARBA" id="ARBA00022692"/>
    </source>
</evidence>
<dbReference type="InterPro" id="IPR051951">
    <property type="entry name" value="UNC-93_regulatory"/>
</dbReference>
<feature type="transmembrane region" description="Helical" evidence="6">
    <location>
        <begin position="124"/>
        <end position="145"/>
    </location>
</feature>
<feature type="transmembrane region" description="Helical" evidence="6">
    <location>
        <begin position="380"/>
        <end position="401"/>
    </location>
</feature>
<proteinExistence type="inferred from homology"/>
<keyword evidence="5 6" id="KW-0472">Membrane</keyword>
<feature type="transmembrane region" description="Helical" evidence="6">
    <location>
        <begin position="318"/>
        <end position="342"/>
    </location>
</feature>
<evidence type="ECO:0000256" key="1">
    <source>
        <dbReference type="ARBA" id="ARBA00004141"/>
    </source>
</evidence>
<keyword evidence="4 6" id="KW-1133">Transmembrane helix</keyword>
<organism evidence="7 8">
    <name type="scientific">Dimorphilus gyrociliatus</name>
    <dbReference type="NCBI Taxonomy" id="2664684"/>
    <lineage>
        <taxon>Eukaryota</taxon>
        <taxon>Metazoa</taxon>
        <taxon>Spiralia</taxon>
        <taxon>Lophotrochozoa</taxon>
        <taxon>Annelida</taxon>
        <taxon>Polychaeta</taxon>
        <taxon>Polychaeta incertae sedis</taxon>
        <taxon>Dinophilidae</taxon>
        <taxon>Dimorphilus</taxon>
    </lineage>
</organism>
<dbReference type="PANTHER" id="PTHR19444:SF13">
    <property type="entry name" value="PROTEIN UNC-93 HOMOLOG A"/>
    <property type="match status" value="1"/>
</dbReference>
<evidence type="ECO:0000313" key="8">
    <source>
        <dbReference type="Proteomes" id="UP000549394"/>
    </source>
</evidence>
<dbReference type="InterPro" id="IPR036259">
    <property type="entry name" value="MFS_trans_sf"/>
</dbReference>
<feature type="transmembrane region" description="Helical" evidence="6">
    <location>
        <begin position="354"/>
        <end position="373"/>
    </location>
</feature>
<keyword evidence="3 6" id="KW-0812">Transmembrane</keyword>
<protein>
    <submittedName>
        <fullName evidence="7">DgyrCDS5338</fullName>
    </submittedName>
</protein>
<accession>A0A7I8VLY2</accession>
<evidence type="ECO:0000313" key="7">
    <source>
        <dbReference type="EMBL" id="CAD5116452.1"/>
    </source>
</evidence>
<comment type="caution">
    <text evidence="7">The sequence shown here is derived from an EMBL/GenBank/DDBJ whole genome shotgun (WGS) entry which is preliminary data.</text>
</comment>
<dbReference type="GO" id="GO:0016020">
    <property type="term" value="C:membrane"/>
    <property type="evidence" value="ECO:0007669"/>
    <property type="project" value="UniProtKB-SubCell"/>
</dbReference>
<feature type="transmembrane region" description="Helical" evidence="6">
    <location>
        <begin position="261"/>
        <end position="283"/>
    </location>
</feature>
<feature type="transmembrane region" description="Helical" evidence="6">
    <location>
        <begin position="166"/>
        <end position="190"/>
    </location>
</feature>
<feature type="transmembrane region" description="Helical" evidence="6">
    <location>
        <begin position="447"/>
        <end position="465"/>
    </location>
</feature>
<evidence type="ECO:0000256" key="6">
    <source>
        <dbReference type="SAM" id="Phobius"/>
    </source>
</evidence>
<dbReference type="AlphaFoldDB" id="A0A7I8VLY2"/>
<feature type="transmembrane region" description="Helical" evidence="6">
    <location>
        <begin position="40"/>
        <end position="64"/>
    </location>
</feature>
<name>A0A7I8VLY2_9ANNE</name>
<comment type="subcellular location">
    <subcellularLocation>
        <location evidence="1">Membrane</location>
        <topology evidence="1">Multi-pass membrane protein</topology>
    </subcellularLocation>
</comment>
<evidence type="ECO:0000256" key="5">
    <source>
        <dbReference type="ARBA" id="ARBA00023136"/>
    </source>
</evidence>
<evidence type="ECO:0000256" key="2">
    <source>
        <dbReference type="ARBA" id="ARBA00009172"/>
    </source>
</evidence>
<dbReference type="Pfam" id="PF05978">
    <property type="entry name" value="UNC-93"/>
    <property type="match status" value="1"/>
</dbReference>
<feature type="transmembrane region" description="Helical" evidence="6">
    <location>
        <begin position="471"/>
        <end position="488"/>
    </location>
</feature>
<dbReference type="InterPro" id="IPR010291">
    <property type="entry name" value="Ion_channel_UNC-93"/>
</dbReference>
<dbReference type="EMBL" id="CAJFCJ010000006">
    <property type="protein sequence ID" value="CAD5116452.1"/>
    <property type="molecule type" value="Genomic_DNA"/>
</dbReference>
<dbReference type="OrthoDB" id="78663at2759"/>
<sequence>MSCAEETFTDQCNNDLKNGLKENSFSKLDKNEKKNIIKNAVVCTLAYFLLFTSYVGLSIIQSAINGTVGTIGLGVSFATSILGCLALSPLFIKLLGCKMTMVIGFFGFTTWMIANYHVAYYTVIPAAIINGLVFGPVFSAQAAYFTDLGLRYSMITKKNADEVISLFFGVFFCFLLLGTSFGCFLTSVIMNSGGGGSSAETIPGTIPMSFNETLLNSTMTPFETTTAAAPYRGPLPHCGAGFCPAPVNETAAGDGPAHGRIMVLVTVHSCEALFAGLLILFFVDKENKIAEDDGKSVLDNIKTSVAVTFKQIIRARQLAMTFLNIYSGMSQSFALADLTLAYIGCSLGSGVMGYALMTYGMTSCIISLVCGFIMEKVGRVYVFTACFVVRLATITFLLLWVPDSTKGAVFFIIPSLWSLGDGIFISQMNAMYGIMFSDNPEGAFSTYRFWEAVGMVIGYVYTTLICVSTKIYIQLVIFILGVIGYYIGEYMHKRYLETHTQNDEDVDPDSAKPLDKSLSNIVYTVEEKESSM</sequence>
<comment type="similarity">
    <text evidence="2">Belongs to the unc-93 family.</text>
</comment>
<evidence type="ECO:0000256" key="4">
    <source>
        <dbReference type="ARBA" id="ARBA00022989"/>
    </source>
</evidence>
<gene>
    <name evidence="7" type="ORF">DGYR_LOCUS5082</name>
</gene>
<dbReference type="Gene3D" id="1.20.1250.20">
    <property type="entry name" value="MFS general substrate transporter like domains"/>
    <property type="match status" value="2"/>
</dbReference>
<keyword evidence="8" id="KW-1185">Reference proteome</keyword>
<feature type="transmembrane region" description="Helical" evidence="6">
    <location>
        <begin position="70"/>
        <end position="92"/>
    </location>
</feature>
<dbReference type="PANTHER" id="PTHR19444">
    <property type="entry name" value="UNC-93 RELATED"/>
    <property type="match status" value="1"/>
</dbReference>
<feature type="transmembrane region" description="Helical" evidence="6">
    <location>
        <begin position="407"/>
        <end position="426"/>
    </location>
</feature>
<dbReference type="Proteomes" id="UP000549394">
    <property type="component" value="Unassembled WGS sequence"/>
</dbReference>
<dbReference type="SUPFAM" id="SSF103473">
    <property type="entry name" value="MFS general substrate transporter"/>
    <property type="match status" value="1"/>
</dbReference>